<feature type="region of interest" description="Disordered" evidence="21">
    <location>
        <begin position="533"/>
        <end position="555"/>
    </location>
</feature>
<evidence type="ECO:0000256" key="20">
    <source>
        <dbReference type="RuleBase" id="RU363034"/>
    </source>
</evidence>
<dbReference type="CDD" id="cd20354">
    <property type="entry name" value="Rcat_RBR_RNF14"/>
    <property type="match status" value="1"/>
</dbReference>
<dbReference type="GO" id="GO:0008270">
    <property type="term" value="F:zinc ion binding"/>
    <property type="evidence" value="ECO:0007669"/>
    <property type="project" value="UniProtKB-KW"/>
</dbReference>
<dbReference type="Pfam" id="PF00089">
    <property type="entry name" value="Trypsin"/>
    <property type="match status" value="1"/>
</dbReference>
<dbReference type="SUPFAM" id="SSF50494">
    <property type="entry name" value="Trypsin-like serine proteases"/>
    <property type="match status" value="1"/>
</dbReference>
<dbReference type="Proteomes" id="UP000678499">
    <property type="component" value="Unassembled WGS sequence"/>
</dbReference>
<evidence type="ECO:0000256" key="18">
    <source>
        <dbReference type="ARBA" id="ARBA00023180"/>
    </source>
</evidence>
<dbReference type="PROSITE" id="PS00134">
    <property type="entry name" value="TRYPSIN_HIS"/>
    <property type="match status" value="1"/>
</dbReference>
<dbReference type="InterPro" id="IPR043504">
    <property type="entry name" value="Peptidase_S1_PA_chymotrypsin"/>
</dbReference>
<evidence type="ECO:0008006" key="28">
    <source>
        <dbReference type="Google" id="ProtNLM"/>
    </source>
</evidence>
<dbReference type="InterPro" id="IPR052983">
    <property type="entry name" value="MFS_Riboflavin_Transporter"/>
</dbReference>
<protein>
    <recommendedName>
        <fullName evidence="28">RBR-type E3 ubiquitin transferase</fullName>
    </recommendedName>
</protein>
<dbReference type="SUPFAM" id="SSF57850">
    <property type="entry name" value="RING/U-box"/>
    <property type="match status" value="3"/>
</dbReference>
<dbReference type="PRINTS" id="PR00722">
    <property type="entry name" value="CHYMOTRYPSIN"/>
</dbReference>
<feature type="transmembrane region" description="Helical" evidence="22">
    <location>
        <begin position="139"/>
        <end position="159"/>
    </location>
</feature>
<feature type="domain" description="RING-type" evidence="24">
    <location>
        <begin position="987"/>
        <end position="1237"/>
    </location>
</feature>
<dbReference type="AlphaFoldDB" id="A0A7R9G9G8"/>
<dbReference type="CDD" id="cd20341">
    <property type="entry name" value="BRcat_RBR_RNF14"/>
    <property type="match status" value="1"/>
</dbReference>
<dbReference type="Gene3D" id="3.30.40.10">
    <property type="entry name" value="Zinc/RING finger domain, C3HC4 (zinc finger)"/>
    <property type="match status" value="1"/>
</dbReference>
<evidence type="ECO:0000256" key="8">
    <source>
        <dbReference type="ARBA" id="ARBA00022729"/>
    </source>
</evidence>
<evidence type="ECO:0000256" key="16">
    <source>
        <dbReference type="ARBA" id="ARBA00023136"/>
    </source>
</evidence>
<feature type="transmembrane region" description="Helical" evidence="22">
    <location>
        <begin position="50"/>
        <end position="68"/>
    </location>
</feature>
<feature type="transmembrane region" description="Helical" evidence="22">
    <location>
        <begin position="370"/>
        <end position="390"/>
    </location>
</feature>
<keyword evidence="4 20" id="KW-0645">Protease</keyword>
<keyword evidence="5" id="KW-0808">Transferase</keyword>
<dbReference type="InterPro" id="IPR022700">
    <property type="entry name" value="CLIP"/>
</dbReference>
<keyword evidence="10" id="KW-0863">Zinc-finger</keyword>
<evidence type="ECO:0000256" key="11">
    <source>
        <dbReference type="ARBA" id="ARBA00022786"/>
    </source>
</evidence>
<dbReference type="Gene3D" id="2.20.25.20">
    <property type="match status" value="1"/>
</dbReference>
<dbReference type="SUPFAM" id="SSF54495">
    <property type="entry name" value="UBC-like"/>
    <property type="match status" value="1"/>
</dbReference>
<feature type="transmembrane region" description="Helical" evidence="22">
    <location>
        <begin position="314"/>
        <end position="334"/>
    </location>
</feature>
<dbReference type="FunFam" id="2.40.10.10:FF:000036">
    <property type="entry name" value="Trypsin beta"/>
    <property type="match status" value="1"/>
</dbReference>
<keyword evidence="9" id="KW-0677">Repeat</keyword>
<proteinExistence type="inferred from homology"/>
<evidence type="ECO:0000256" key="15">
    <source>
        <dbReference type="ARBA" id="ARBA00022989"/>
    </source>
</evidence>
<comment type="similarity">
    <text evidence="19">Belongs to the peptidase S1 family. CLIP subfamily.</text>
</comment>
<dbReference type="PROSITE" id="PS51873">
    <property type="entry name" value="TRIAD"/>
    <property type="match status" value="1"/>
</dbReference>
<evidence type="ECO:0000256" key="3">
    <source>
        <dbReference type="ARBA" id="ARBA00022448"/>
    </source>
</evidence>
<keyword evidence="16 22" id="KW-0472">Membrane</keyword>
<dbReference type="EMBL" id="CAJPEX010000199">
    <property type="protein sequence ID" value="CAG0914197.1"/>
    <property type="molecule type" value="Genomic_DNA"/>
</dbReference>
<dbReference type="InterPro" id="IPR018114">
    <property type="entry name" value="TRYPSIN_HIS"/>
</dbReference>
<dbReference type="SMART" id="SM00647">
    <property type="entry name" value="IBR"/>
    <property type="match status" value="2"/>
</dbReference>
<feature type="transmembrane region" description="Helical" evidence="22">
    <location>
        <begin position="189"/>
        <end position="209"/>
    </location>
</feature>
<evidence type="ECO:0000256" key="2">
    <source>
        <dbReference type="ARBA" id="ARBA00004906"/>
    </source>
</evidence>
<dbReference type="InterPro" id="IPR001314">
    <property type="entry name" value="Peptidase_S1A"/>
</dbReference>
<keyword evidence="15 22" id="KW-1133">Transmembrane helix</keyword>
<dbReference type="CDD" id="cd00190">
    <property type="entry name" value="Tryp_SPc"/>
    <property type="match status" value="1"/>
</dbReference>
<dbReference type="InterPro" id="IPR044066">
    <property type="entry name" value="TRIAD_supradom"/>
</dbReference>
<dbReference type="Gene3D" id="2.40.10.10">
    <property type="entry name" value="Trypsin-like serine proteases"/>
    <property type="match status" value="2"/>
</dbReference>
<keyword evidence="14" id="KW-0862">Zinc</keyword>
<dbReference type="PROSITE" id="PS00135">
    <property type="entry name" value="TRYPSIN_SER"/>
    <property type="match status" value="1"/>
</dbReference>
<evidence type="ECO:0000256" key="9">
    <source>
        <dbReference type="ARBA" id="ARBA00022737"/>
    </source>
</evidence>
<dbReference type="PROSITE" id="PS51888">
    <property type="entry name" value="CLIP"/>
    <property type="match status" value="1"/>
</dbReference>
<dbReference type="SUPFAM" id="SSF103473">
    <property type="entry name" value="MFS general substrate transporter"/>
    <property type="match status" value="1"/>
</dbReference>
<dbReference type="OrthoDB" id="410267at2759"/>
<feature type="transmembrane region" description="Helical" evidence="22">
    <location>
        <begin position="346"/>
        <end position="364"/>
    </location>
</feature>
<dbReference type="CDD" id="cd17353">
    <property type="entry name" value="MFS_OFA_like"/>
    <property type="match status" value="1"/>
</dbReference>
<organism evidence="26">
    <name type="scientific">Notodromas monacha</name>
    <dbReference type="NCBI Taxonomy" id="399045"/>
    <lineage>
        <taxon>Eukaryota</taxon>
        <taxon>Metazoa</taxon>
        <taxon>Ecdysozoa</taxon>
        <taxon>Arthropoda</taxon>
        <taxon>Crustacea</taxon>
        <taxon>Oligostraca</taxon>
        <taxon>Ostracoda</taxon>
        <taxon>Podocopa</taxon>
        <taxon>Podocopida</taxon>
        <taxon>Cypridocopina</taxon>
        <taxon>Cypridoidea</taxon>
        <taxon>Cyprididae</taxon>
        <taxon>Notodromas</taxon>
    </lineage>
</organism>
<dbReference type="InterPro" id="IPR006575">
    <property type="entry name" value="RWD_dom"/>
</dbReference>
<dbReference type="GO" id="GO:0004252">
    <property type="term" value="F:serine-type endopeptidase activity"/>
    <property type="evidence" value="ECO:0007669"/>
    <property type="project" value="InterPro"/>
</dbReference>
<comment type="pathway">
    <text evidence="2">Protein modification; protein ubiquitination.</text>
</comment>
<feature type="transmembrane region" description="Helical" evidence="22">
    <location>
        <begin position="104"/>
        <end position="127"/>
    </location>
</feature>
<dbReference type="InterPro" id="IPR011701">
    <property type="entry name" value="MFS"/>
</dbReference>
<keyword evidence="13 20" id="KW-0720">Serine protease</keyword>
<evidence type="ECO:0000259" key="24">
    <source>
        <dbReference type="PROSITE" id="PS51873"/>
    </source>
</evidence>
<evidence type="ECO:0000256" key="19">
    <source>
        <dbReference type="ARBA" id="ARBA00024195"/>
    </source>
</evidence>
<dbReference type="PANTHER" id="PTHR43385">
    <property type="entry name" value="RIBOFLAVIN TRANSPORTER RIBJ"/>
    <property type="match status" value="1"/>
</dbReference>
<dbReference type="InterPro" id="IPR001254">
    <property type="entry name" value="Trypsin_dom"/>
</dbReference>
<dbReference type="InterPro" id="IPR038565">
    <property type="entry name" value="CLIP_sf"/>
</dbReference>
<reference evidence="26" key="1">
    <citation type="submission" date="2020-11" db="EMBL/GenBank/DDBJ databases">
        <authorList>
            <person name="Tran Van P."/>
        </authorList>
    </citation>
    <scope>NUCLEOTIDE SEQUENCE</scope>
</reference>
<dbReference type="InterPro" id="IPR033116">
    <property type="entry name" value="TRYPSIN_SER"/>
</dbReference>
<dbReference type="PANTHER" id="PTHR43385:SF1">
    <property type="entry name" value="RIBOFLAVIN TRANSPORTER RIBJ"/>
    <property type="match status" value="1"/>
</dbReference>
<dbReference type="Gene3D" id="1.20.120.1750">
    <property type="match status" value="1"/>
</dbReference>
<sequence length="1270" mass="141036">MINKYRGYFALFGGFMIHLTLGTIYSFGNLTTYITSYIRQRNDPTFTYEHATWIYTGAVMTQGFLMFAGGQLEKKIGARWTAFCGCLLFSGGVFSTAFAIEVGFWLVVISYGVLFGAGVAFAYIVPLSCGMKWFPESKGLANGVILGGFGLGAFVFSYLQTWFINPENLSVATSGYFENDEILDRVPQLFMILGGVYFVLQLIGLIFLCPPQTRDIYARLPSIDEEKRGILDDDNSPNRRRSSVLPIGRQAFNDFSGSGVVDIVGNDLSLSPGSALKTKEFYMLWFTLFFNQQAIGFISTMYKAYGQTFIKDDQFLALVGGIASIFNSLGRVMWGYLADRTSYRRAMLLMSGLLAGWFFSFIATPRGGKYMFALWVCLIFMTFCGNFSLLPTATSQTFGPMHAASIYGLVFSGSLNKGPQCISGSPGGGSTKIRVAATDQGRPISAVFMGDQTLWYTFKLDATHFHAAPPEGYSLPLHPSTPKMIFPAAGSILSTGEIQGTNVLHIIFRISSWRRGPYGGLFLVGRTRRENAPNSLGPCDSPPRNPTTDPSQPGECIPISGCPELVKNLRSPNRDIGYLRRTICRLIDGKPYVCCPTTSGTPVPSVEPMSSVNFTTSPGNADRRLFPNPRNYECGGTLITKITNGENAARGAWPWMALLFYKGVKGSGTKHGCGGSLINKRYVMTAAHCILESDIATLAFVRLGEHDLRTNPDCDRFNQCTYYRDIPVESVKVHPDFIQHPYKGAKNDIALVRLTSDAGVAEDGLKIAPVCLPFDPFDVDAKGDPALSSAQTTLLVTGWGKISVQFENEGSDILQQLQVPIVSAEKCRETPAFRRVDFGPGHLCAGGVQGKDSCKGDSGGPLMITGNKTEISTVFFQVGIVSFGTPYCGLIRAPGVYTRVSEYLEWIMGHACGDSDKSEQDDEVLALVNIFERSDEYKISANEEKLEDGTYWTGCIEVSPLLPSIFRVVIDSNSEPAAKECVKQCIEYLPHFCLYFTFPHEYPSKSPPKFTLTCEWLTRNCLKSYFEVQINENRCHSLTCPESKCDTPALPSQVREIVGDELFKKYDSLLLASSLDKMEDVCYCPRNFCQAAVILDAPDELGTAEVGRCPQCFFVFCNRCRRTYHGVEPCNLLNEEKRKLYEAYVNGTQEVKRHLEKKYGLKQIQSVVAELDSESWLDENSKRCPRCNARIEKSGGCNKMACWKCGSFFCWLCSALLPKDNPYAHFSRENVPCFNQLFAGTRDRDDHDDFEFFFREDLDVDDEDILLHPI</sequence>
<evidence type="ECO:0000313" key="27">
    <source>
        <dbReference type="Proteomes" id="UP000678499"/>
    </source>
</evidence>
<dbReference type="EMBL" id="OA882236">
    <property type="protein sequence ID" value="CAD7274045.1"/>
    <property type="molecule type" value="Genomic_DNA"/>
</dbReference>
<keyword evidence="3" id="KW-0813">Transport</keyword>
<dbReference type="InterPro" id="IPR016135">
    <property type="entry name" value="UBQ-conjugating_enzyme/RWD"/>
</dbReference>
<keyword evidence="18" id="KW-0325">Glycoprotein</keyword>
<evidence type="ECO:0000256" key="21">
    <source>
        <dbReference type="SAM" id="MobiDB-lite"/>
    </source>
</evidence>
<dbReference type="CDD" id="cd23820">
    <property type="entry name" value="RWD_RNF14"/>
    <property type="match status" value="1"/>
</dbReference>
<dbReference type="InterPro" id="IPR013083">
    <property type="entry name" value="Znf_RING/FYVE/PHD"/>
</dbReference>
<keyword evidence="17" id="KW-1015">Disulfide bond</keyword>
<comment type="subcellular location">
    <subcellularLocation>
        <location evidence="1">Membrane</location>
        <topology evidence="1">Multi-pass membrane protein</topology>
    </subcellularLocation>
</comment>
<evidence type="ECO:0000256" key="4">
    <source>
        <dbReference type="ARBA" id="ARBA00022670"/>
    </source>
</evidence>
<dbReference type="Pfam" id="PF07690">
    <property type="entry name" value="MFS_1"/>
    <property type="match status" value="1"/>
</dbReference>
<evidence type="ECO:0000256" key="7">
    <source>
        <dbReference type="ARBA" id="ARBA00022723"/>
    </source>
</evidence>
<keyword evidence="12 20" id="KW-0378">Hydrolase</keyword>
<dbReference type="InterPro" id="IPR047548">
    <property type="entry name" value="Rcat_RBR_RNF14"/>
</dbReference>
<dbReference type="GO" id="GO:0022857">
    <property type="term" value="F:transmembrane transporter activity"/>
    <property type="evidence" value="ECO:0007669"/>
    <property type="project" value="InterPro"/>
</dbReference>
<dbReference type="FunFam" id="2.40.10.10:FF:000028">
    <property type="entry name" value="Serine protease easter"/>
    <property type="match status" value="1"/>
</dbReference>
<dbReference type="PROSITE" id="PS50240">
    <property type="entry name" value="TRYPSIN_DOM"/>
    <property type="match status" value="1"/>
</dbReference>
<keyword evidence="7" id="KW-0479">Metal-binding</keyword>
<evidence type="ECO:0000256" key="10">
    <source>
        <dbReference type="ARBA" id="ARBA00022771"/>
    </source>
</evidence>
<evidence type="ECO:0000256" key="22">
    <source>
        <dbReference type="SAM" id="Phobius"/>
    </source>
</evidence>
<dbReference type="SMART" id="SM00020">
    <property type="entry name" value="Tryp_SPc"/>
    <property type="match status" value="1"/>
</dbReference>
<evidence type="ECO:0000256" key="6">
    <source>
        <dbReference type="ARBA" id="ARBA00022692"/>
    </source>
</evidence>
<evidence type="ECO:0000256" key="17">
    <source>
        <dbReference type="ARBA" id="ARBA00023157"/>
    </source>
</evidence>
<dbReference type="GO" id="GO:0016020">
    <property type="term" value="C:membrane"/>
    <property type="evidence" value="ECO:0007669"/>
    <property type="project" value="UniProtKB-SubCell"/>
</dbReference>
<dbReference type="Pfam" id="PF05773">
    <property type="entry name" value="RWD"/>
    <property type="match status" value="1"/>
</dbReference>
<evidence type="ECO:0000256" key="13">
    <source>
        <dbReference type="ARBA" id="ARBA00022825"/>
    </source>
</evidence>
<dbReference type="InterPro" id="IPR009003">
    <property type="entry name" value="Peptidase_S1_PA"/>
</dbReference>
<dbReference type="InterPro" id="IPR036259">
    <property type="entry name" value="MFS_trans_sf"/>
</dbReference>
<dbReference type="InterPro" id="IPR002867">
    <property type="entry name" value="IBR_dom"/>
</dbReference>
<dbReference type="Gene3D" id="1.20.1250.20">
    <property type="entry name" value="MFS general substrate transporter like domains"/>
    <property type="match status" value="2"/>
</dbReference>
<dbReference type="GO" id="GO:0006508">
    <property type="term" value="P:proteolysis"/>
    <property type="evidence" value="ECO:0007669"/>
    <property type="project" value="UniProtKB-KW"/>
</dbReference>
<evidence type="ECO:0000256" key="5">
    <source>
        <dbReference type="ARBA" id="ARBA00022679"/>
    </source>
</evidence>
<accession>A0A7R9G9G8</accession>
<dbReference type="Pfam" id="PF22191">
    <property type="entry name" value="IBR_1"/>
    <property type="match status" value="1"/>
</dbReference>
<dbReference type="Pfam" id="PF01485">
    <property type="entry name" value="IBR"/>
    <property type="match status" value="1"/>
</dbReference>
<feature type="transmembrane region" description="Helical" evidence="22">
    <location>
        <begin position="80"/>
        <end position="98"/>
    </location>
</feature>
<gene>
    <name evidence="26" type="ORF">NMOB1V02_LOCUS1903</name>
</gene>
<feature type="domain" description="Clip" evidence="25">
    <location>
        <begin position="542"/>
        <end position="595"/>
    </location>
</feature>
<evidence type="ECO:0000313" key="26">
    <source>
        <dbReference type="EMBL" id="CAD7274045.1"/>
    </source>
</evidence>
<evidence type="ECO:0000256" key="14">
    <source>
        <dbReference type="ARBA" id="ARBA00022833"/>
    </source>
</evidence>
<evidence type="ECO:0000256" key="12">
    <source>
        <dbReference type="ARBA" id="ARBA00022801"/>
    </source>
</evidence>
<feature type="transmembrane region" description="Helical" evidence="22">
    <location>
        <begin position="7"/>
        <end position="30"/>
    </location>
</feature>
<keyword evidence="6 22" id="KW-0812">Transmembrane</keyword>
<evidence type="ECO:0000256" key="1">
    <source>
        <dbReference type="ARBA" id="ARBA00004141"/>
    </source>
</evidence>
<keyword evidence="27" id="KW-1185">Reference proteome</keyword>
<evidence type="ECO:0000259" key="23">
    <source>
        <dbReference type="PROSITE" id="PS50240"/>
    </source>
</evidence>
<keyword evidence="8" id="KW-0732">Signal</keyword>
<keyword evidence="11" id="KW-0833">Ubl conjugation pathway</keyword>
<evidence type="ECO:0000259" key="25">
    <source>
        <dbReference type="PROSITE" id="PS51888"/>
    </source>
</evidence>
<name>A0A7R9G9G8_9CRUS</name>
<dbReference type="Pfam" id="PF12032">
    <property type="entry name" value="CLIP"/>
    <property type="match status" value="1"/>
</dbReference>
<feature type="domain" description="Peptidase S1" evidence="23">
    <location>
        <begin position="642"/>
        <end position="912"/>
    </location>
</feature>
<dbReference type="SMART" id="SM00680">
    <property type="entry name" value="CLIP"/>
    <property type="match status" value="1"/>
</dbReference>
<dbReference type="GO" id="GO:0016740">
    <property type="term" value="F:transferase activity"/>
    <property type="evidence" value="ECO:0007669"/>
    <property type="project" value="UniProtKB-KW"/>
</dbReference>
<dbReference type="Gene3D" id="3.30.1640.30">
    <property type="match status" value="1"/>
</dbReference>